<dbReference type="STRING" id="631454.N177_1002"/>
<evidence type="ECO:0000313" key="3">
    <source>
        <dbReference type="EMBL" id="ESR26143.1"/>
    </source>
</evidence>
<keyword evidence="1" id="KW-0732">Signal</keyword>
<dbReference type="PANTHER" id="PTHR35936:SF35">
    <property type="entry name" value="L-CYSTINE-BINDING PROTEIN TCYJ"/>
    <property type="match status" value="1"/>
</dbReference>
<sequence>MPAGTGVPNYWDSSHRYEKPNLSEIRRIRFLTEADNPPFSFIGADGNPTGFLVDLTRALCEEIPVQCTLQPMRWDVLLQGIERGLGDAIISTMAIDRAPADRFIFTNRFLARPARFVARRGTELRDATPETLAGRSVGVVARTAHEAYLRDLFPEAGIAPFETAEEAREALRGEKVDLVFGDGINLSLWLNGAVSGDCCRFVGGPFTESRYFGEGLAIAVAPEGRTLLRALDFALARVHRSGEYEEIYRRHFPISFY</sequence>
<dbReference type="SMART" id="SM00062">
    <property type="entry name" value="PBPb"/>
    <property type="match status" value="1"/>
</dbReference>
<feature type="domain" description="Solute-binding protein family 3/N-terminal" evidence="2">
    <location>
        <begin position="27"/>
        <end position="255"/>
    </location>
</feature>
<dbReference type="EMBL" id="AWXZ01000016">
    <property type="protein sequence ID" value="ESR26143.1"/>
    <property type="molecule type" value="Genomic_DNA"/>
</dbReference>
<protein>
    <submittedName>
        <fullName evidence="3">Extracellular solute-binding protein, family 3</fullName>
    </submittedName>
</protein>
<dbReference type="Proteomes" id="UP000017819">
    <property type="component" value="Unassembled WGS sequence"/>
</dbReference>
<dbReference type="InterPro" id="IPR001638">
    <property type="entry name" value="Solute-binding_3/MltF_N"/>
</dbReference>
<gene>
    <name evidence="3" type="ORF">N177_1002</name>
</gene>
<dbReference type="AlphaFoldDB" id="V4TJR0"/>
<evidence type="ECO:0000256" key="1">
    <source>
        <dbReference type="ARBA" id="ARBA00022729"/>
    </source>
</evidence>
<dbReference type="Gene3D" id="3.40.190.10">
    <property type="entry name" value="Periplasmic binding protein-like II"/>
    <property type="match status" value="2"/>
</dbReference>
<comment type="caution">
    <text evidence="3">The sequence shown here is derived from an EMBL/GenBank/DDBJ whole genome shotgun (WGS) entry which is preliminary data.</text>
</comment>
<organism evidence="3 4">
    <name type="scientific">Lutibaculum baratangense AMV1</name>
    <dbReference type="NCBI Taxonomy" id="631454"/>
    <lineage>
        <taxon>Bacteria</taxon>
        <taxon>Pseudomonadati</taxon>
        <taxon>Pseudomonadota</taxon>
        <taxon>Alphaproteobacteria</taxon>
        <taxon>Hyphomicrobiales</taxon>
        <taxon>Tepidamorphaceae</taxon>
        <taxon>Lutibaculum</taxon>
    </lineage>
</organism>
<dbReference type="eggNOG" id="COG0834">
    <property type="taxonomic scope" value="Bacteria"/>
</dbReference>
<dbReference type="PANTHER" id="PTHR35936">
    <property type="entry name" value="MEMBRANE-BOUND LYTIC MUREIN TRANSGLYCOSYLASE F"/>
    <property type="match status" value="1"/>
</dbReference>
<dbReference type="PATRIC" id="fig|631454.5.peg.988"/>
<reference evidence="3 4" key="1">
    <citation type="journal article" date="2014" name="Genome Announc.">
        <title>Draft Genome Sequence of Lutibaculum baratangense Strain AMV1T, Isolated from a Mud Volcano in Andamans, India.</title>
        <authorList>
            <person name="Singh A."/>
            <person name="Sreenivas A."/>
            <person name="Sathyanarayana Reddy G."/>
            <person name="Pinnaka A.K."/>
            <person name="Shivaji S."/>
        </authorList>
    </citation>
    <scope>NUCLEOTIDE SEQUENCE [LARGE SCALE GENOMIC DNA]</scope>
    <source>
        <strain evidence="3 4">AMV1</strain>
    </source>
</reference>
<evidence type="ECO:0000259" key="2">
    <source>
        <dbReference type="SMART" id="SM00062"/>
    </source>
</evidence>
<proteinExistence type="predicted"/>
<dbReference type="Pfam" id="PF00497">
    <property type="entry name" value="SBP_bac_3"/>
    <property type="match status" value="1"/>
</dbReference>
<evidence type="ECO:0000313" key="4">
    <source>
        <dbReference type="Proteomes" id="UP000017819"/>
    </source>
</evidence>
<accession>V4TJR0</accession>
<keyword evidence="4" id="KW-1185">Reference proteome</keyword>
<name>V4TJR0_9HYPH</name>
<dbReference type="SUPFAM" id="SSF53850">
    <property type="entry name" value="Periplasmic binding protein-like II"/>
    <property type="match status" value="1"/>
</dbReference>